<feature type="transmembrane region" description="Helical" evidence="2">
    <location>
        <begin position="80"/>
        <end position="105"/>
    </location>
</feature>
<organism evidence="3 4">
    <name type="scientific">Phytohabitans aurantiacus</name>
    <dbReference type="NCBI Taxonomy" id="3016789"/>
    <lineage>
        <taxon>Bacteria</taxon>
        <taxon>Bacillati</taxon>
        <taxon>Actinomycetota</taxon>
        <taxon>Actinomycetes</taxon>
        <taxon>Micromonosporales</taxon>
        <taxon>Micromonosporaceae</taxon>
    </lineage>
</organism>
<keyword evidence="2" id="KW-1133">Transmembrane helix</keyword>
<feature type="transmembrane region" description="Helical" evidence="2">
    <location>
        <begin position="126"/>
        <end position="151"/>
    </location>
</feature>
<reference evidence="3" key="1">
    <citation type="submission" date="2022-12" db="EMBL/GenBank/DDBJ databases">
        <title>New Phytohabitans aurantiacus sp. RD004123 nov., an actinomycete isolated from soil.</title>
        <authorList>
            <person name="Triningsih D.W."/>
            <person name="Harunari E."/>
            <person name="Igarashi Y."/>
        </authorList>
    </citation>
    <scope>NUCLEOTIDE SEQUENCE</scope>
    <source>
        <strain evidence="3">RD004123</strain>
    </source>
</reference>
<name>A0ABQ5QX18_9ACTN</name>
<evidence type="ECO:0000313" key="3">
    <source>
        <dbReference type="EMBL" id="GLH97875.1"/>
    </source>
</evidence>
<evidence type="ECO:0000256" key="2">
    <source>
        <dbReference type="SAM" id="Phobius"/>
    </source>
</evidence>
<comment type="caution">
    <text evidence="3">The sequence shown here is derived from an EMBL/GenBank/DDBJ whole genome shotgun (WGS) entry which is preliminary data.</text>
</comment>
<feature type="region of interest" description="Disordered" evidence="1">
    <location>
        <begin position="1"/>
        <end position="24"/>
    </location>
</feature>
<protein>
    <recommendedName>
        <fullName evidence="5">DUF4190 domain-containing protein</fullName>
    </recommendedName>
</protein>
<keyword evidence="2" id="KW-0472">Membrane</keyword>
<evidence type="ECO:0000313" key="4">
    <source>
        <dbReference type="Proteomes" id="UP001144280"/>
    </source>
</evidence>
<evidence type="ECO:0000256" key="1">
    <source>
        <dbReference type="SAM" id="MobiDB-lite"/>
    </source>
</evidence>
<evidence type="ECO:0008006" key="5">
    <source>
        <dbReference type="Google" id="ProtNLM"/>
    </source>
</evidence>
<sequence>MAAAEPPGAPPRPVPPPPREAWARPRKVEAVPGTSFALVHLDVPPVTSGLAVGALVAGIVSILVSFVVGCFGLAGAQDGWGVWVGGAFALVAAVTGGAGVVLGWLGMRQIRQVAPPPAIRFTGRGVAISGIACGATGLGLTVLGLAMAALIQAAS</sequence>
<feature type="transmembrane region" description="Helical" evidence="2">
    <location>
        <begin position="50"/>
        <end position="74"/>
    </location>
</feature>
<accession>A0ABQ5QX18</accession>
<dbReference type="EMBL" id="BSDI01000013">
    <property type="protein sequence ID" value="GLH97875.1"/>
    <property type="molecule type" value="Genomic_DNA"/>
</dbReference>
<keyword evidence="4" id="KW-1185">Reference proteome</keyword>
<dbReference type="Proteomes" id="UP001144280">
    <property type="component" value="Unassembled WGS sequence"/>
</dbReference>
<feature type="compositionally biased region" description="Pro residues" evidence="1">
    <location>
        <begin position="7"/>
        <end position="19"/>
    </location>
</feature>
<proteinExistence type="predicted"/>
<keyword evidence="2" id="KW-0812">Transmembrane</keyword>
<gene>
    <name evidence="3" type="ORF">Pa4123_31500</name>
</gene>